<evidence type="ECO:0000256" key="1">
    <source>
        <dbReference type="SAM" id="Phobius"/>
    </source>
</evidence>
<dbReference type="Proteomes" id="UP000472263">
    <property type="component" value="Chromosome 5"/>
</dbReference>
<evidence type="ECO:0000313" key="2">
    <source>
        <dbReference type="Ensembl" id="ENSMMDP00005018614.1"/>
    </source>
</evidence>
<accession>A0A667Y367</accession>
<reference evidence="2" key="2">
    <citation type="submission" date="2025-08" db="UniProtKB">
        <authorList>
            <consortium name="Ensembl"/>
        </authorList>
    </citation>
    <scope>IDENTIFICATION</scope>
</reference>
<keyword evidence="1" id="KW-0472">Membrane</keyword>
<dbReference type="Ensembl" id="ENSMMDT00005019063.1">
    <property type="protein sequence ID" value="ENSMMDP00005018614.1"/>
    <property type="gene ID" value="ENSMMDG00005009286.1"/>
</dbReference>
<dbReference type="InParanoid" id="A0A667Y367"/>
<name>A0A667Y367_9TELE</name>
<proteinExistence type="predicted"/>
<keyword evidence="1" id="KW-1133">Transmembrane helix</keyword>
<organism evidence="2 3">
    <name type="scientific">Myripristis murdjan</name>
    <name type="common">pinecone soldierfish</name>
    <dbReference type="NCBI Taxonomy" id="586833"/>
    <lineage>
        <taxon>Eukaryota</taxon>
        <taxon>Metazoa</taxon>
        <taxon>Chordata</taxon>
        <taxon>Craniata</taxon>
        <taxon>Vertebrata</taxon>
        <taxon>Euteleostomi</taxon>
        <taxon>Actinopterygii</taxon>
        <taxon>Neopterygii</taxon>
        <taxon>Teleostei</taxon>
        <taxon>Neoteleostei</taxon>
        <taxon>Acanthomorphata</taxon>
        <taxon>Holocentriformes</taxon>
        <taxon>Holocentridae</taxon>
        <taxon>Myripristis</taxon>
    </lineage>
</organism>
<reference evidence="2" key="1">
    <citation type="submission" date="2019-06" db="EMBL/GenBank/DDBJ databases">
        <authorList>
            <consortium name="Wellcome Sanger Institute Data Sharing"/>
        </authorList>
    </citation>
    <scope>NUCLEOTIDE SEQUENCE [LARGE SCALE GENOMIC DNA]</scope>
</reference>
<protein>
    <submittedName>
        <fullName evidence="2">Uncharacterized protein</fullName>
    </submittedName>
</protein>
<feature type="transmembrane region" description="Helical" evidence="1">
    <location>
        <begin position="100"/>
        <end position="117"/>
    </location>
</feature>
<keyword evidence="3" id="KW-1185">Reference proteome</keyword>
<keyword evidence="1" id="KW-0812">Transmembrane</keyword>
<reference evidence="2" key="3">
    <citation type="submission" date="2025-09" db="UniProtKB">
        <authorList>
            <consortium name="Ensembl"/>
        </authorList>
    </citation>
    <scope>IDENTIFICATION</scope>
</reference>
<dbReference type="AlphaFoldDB" id="A0A667Y367"/>
<dbReference type="GeneTree" id="ENSGT00940000174941"/>
<evidence type="ECO:0000313" key="3">
    <source>
        <dbReference type="Proteomes" id="UP000472263"/>
    </source>
</evidence>
<sequence>VQSQQGHVGHLHHLEANSGDVTDGVAFTTETCHQNLATHLDEVEAAVIGDEGGDLLAVLDELHPHTLPDGRVGLLGLHTHDALGVRGSSERVGLQRRAQVSLLVLLIVPFLLPPVVAELPGRTQTKKLHLLGVFSENNF</sequence>